<name>A0A6L6HM35_9RHOB</name>
<dbReference type="Proteomes" id="UP000481417">
    <property type="component" value="Unassembled WGS sequence"/>
</dbReference>
<evidence type="ECO:0000313" key="2">
    <source>
        <dbReference type="Proteomes" id="UP000481417"/>
    </source>
</evidence>
<protein>
    <recommendedName>
        <fullName evidence="3">RiboL-PSP-HEPN domain-containing protein</fullName>
    </recommendedName>
</protein>
<proteinExistence type="predicted"/>
<evidence type="ECO:0000313" key="1">
    <source>
        <dbReference type="EMBL" id="MTD99548.1"/>
    </source>
</evidence>
<sequence>MSGKLGFSEEFTEAEYASIGRLVRAFTELEHVLASTVISLSGGGDAAETDLDLEKKFKDVVSGTMERRLEVFLKFYREKYGENVEVNSFEDTARALLEWRNAVFHGRWLRADTGLMQNIFYQRNYVRNKKDPPAPNLSIKDLNSLKQQTLSCVKSLRDLTADLK</sequence>
<reference evidence="1 2" key="1">
    <citation type="submission" date="2019-11" db="EMBL/GenBank/DDBJ databases">
        <authorList>
            <person name="Lang L."/>
        </authorList>
    </citation>
    <scope>NUCLEOTIDE SEQUENCE [LARGE SCALE GENOMIC DNA]</scope>
    <source>
        <strain evidence="1 2">YIM 132242</strain>
    </source>
</reference>
<evidence type="ECO:0008006" key="3">
    <source>
        <dbReference type="Google" id="ProtNLM"/>
    </source>
</evidence>
<keyword evidence="2" id="KW-1185">Reference proteome</keyword>
<accession>A0A6L6HM35</accession>
<gene>
    <name evidence="1" type="ORF">GIY56_04525</name>
</gene>
<dbReference type="EMBL" id="WMBT01000002">
    <property type="protein sequence ID" value="MTD99548.1"/>
    <property type="molecule type" value="Genomic_DNA"/>
</dbReference>
<comment type="caution">
    <text evidence="1">The sequence shown here is derived from an EMBL/GenBank/DDBJ whole genome shotgun (WGS) entry which is preliminary data.</text>
</comment>
<organism evidence="1 2">
    <name type="scientific">Paracoccus lichenicola</name>
    <dbReference type="NCBI Taxonomy" id="2665644"/>
    <lineage>
        <taxon>Bacteria</taxon>
        <taxon>Pseudomonadati</taxon>
        <taxon>Pseudomonadota</taxon>
        <taxon>Alphaproteobacteria</taxon>
        <taxon>Rhodobacterales</taxon>
        <taxon>Paracoccaceae</taxon>
        <taxon>Paracoccus</taxon>
    </lineage>
</organism>
<dbReference type="RefSeq" id="WP_154763616.1">
    <property type="nucleotide sequence ID" value="NZ_WMBT01000002.1"/>
</dbReference>
<dbReference type="AlphaFoldDB" id="A0A6L6HM35"/>